<dbReference type="Pfam" id="PF07690">
    <property type="entry name" value="MFS_1"/>
    <property type="match status" value="1"/>
</dbReference>
<dbReference type="InterPro" id="IPR052524">
    <property type="entry name" value="MFS_Cyanate_Porter"/>
</dbReference>
<feature type="transmembrane region" description="Helical" evidence="4">
    <location>
        <begin position="230"/>
        <end position="252"/>
    </location>
</feature>
<feature type="transmembrane region" description="Helical" evidence="4">
    <location>
        <begin position="296"/>
        <end position="314"/>
    </location>
</feature>
<dbReference type="SUPFAM" id="SSF103473">
    <property type="entry name" value="MFS general substrate transporter"/>
    <property type="match status" value="1"/>
</dbReference>
<keyword evidence="1 4" id="KW-0812">Transmembrane</keyword>
<feature type="transmembrane region" description="Helical" evidence="4">
    <location>
        <begin position="122"/>
        <end position="144"/>
    </location>
</feature>
<dbReference type="InterPro" id="IPR011701">
    <property type="entry name" value="MFS"/>
</dbReference>
<feature type="transmembrane region" description="Helical" evidence="4">
    <location>
        <begin position="98"/>
        <end position="116"/>
    </location>
</feature>
<name>A0ABQ4SEB4_9HYPH</name>
<evidence type="ECO:0000256" key="4">
    <source>
        <dbReference type="SAM" id="Phobius"/>
    </source>
</evidence>
<gene>
    <name evidence="5" type="primary">yycB</name>
    <name evidence="5" type="ORF">GMJLKIPL_2058</name>
</gene>
<dbReference type="RefSeq" id="WP_306423388.1">
    <property type="nucleotide sequence ID" value="NZ_BPQQ01000022.1"/>
</dbReference>
<reference evidence="5" key="1">
    <citation type="journal article" date="2021" name="Front. Microbiol.">
        <title>Comprehensive Comparative Genomics and Phenotyping of Methylobacterium Species.</title>
        <authorList>
            <person name="Alessa O."/>
            <person name="Ogura Y."/>
            <person name="Fujitani Y."/>
            <person name="Takami H."/>
            <person name="Hayashi T."/>
            <person name="Sahin N."/>
            <person name="Tani A."/>
        </authorList>
    </citation>
    <scope>NUCLEOTIDE SEQUENCE</scope>
    <source>
        <strain evidence="5">DSM 17168</strain>
    </source>
</reference>
<dbReference type="InterPro" id="IPR036259">
    <property type="entry name" value="MFS_trans_sf"/>
</dbReference>
<feature type="transmembrane region" description="Helical" evidence="4">
    <location>
        <begin position="264"/>
        <end position="284"/>
    </location>
</feature>
<dbReference type="Proteomes" id="UP001055153">
    <property type="component" value="Unassembled WGS sequence"/>
</dbReference>
<reference evidence="5" key="2">
    <citation type="submission" date="2021-08" db="EMBL/GenBank/DDBJ databases">
        <authorList>
            <person name="Tani A."/>
            <person name="Ola A."/>
            <person name="Ogura Y."/>
            <person name="Katsura K."/>
            <person name="Hayashi T."/>
        </authorList>
    </citation>
    <scope>NUCLEOTIDE SEQUENCE</scope>
    <source>
        <strain evidence="5">DSM 17168</strain>
    </source>
</reference>
<evidence type="ECO:0000313" key="6">
    <source>
        <dbReference type="Proteomes" id="UP001055153"/>
    </source>
</evidence>
<feature type="transmembrane region" description="Helical" evidence="4">
    <location>
        <begin position="355"/>
        <end position="376"/>
    </location>
</feature>
<dbReference type="PANTHER" id="PTHR23523:SF2">
    <property type="entry name" value="2-NITROIMIDAZOLE TRANSPORTER"/>
    <property type="match status" value="1"/>
</dbReference>
<dbReference type="PANTHER" id="PTHR23523">
    <property type="match status" value="1"/>
</dbReference>
<evidence type="ECO:0000256" key="1">
    <source>
        <dbReference type="ARBA" id="ARBA00022692"/>
    </source>
</evidence>
<dbReference type="Gene3D" id="1.20.1250.20">
    <property type="entry name" value="MFS general substrate transporter like domains"/>
    <property type="match status" value="2"/>
</dbReference>
<feature type="transmembrane region" description="Helical" evidence="4">
    <location>
        <begin position="320"/>
        <end position="343"/>
    </location>
</feature>
<comment type="caution">
    <text evidence="5">The sequence shown here is derived from an EMBL/GenBank/DDBJ whole genome shotgun (WGS) entry which is preliminary data.</text>
</comment>
<dbReference type="EMBL" id="BPQQ01000022">
    <property type="protein sequence ID" value="GJE00140.1"/>
    <property type="molecule type" value="Genomic_DNA"/>
</dbReference>
<feature type="transmembrane region" description="Helical" evidence="4">
    <location>
        <begin position="189"/>
        <end position="209"/>
    </location>
</feature>
<evidence type="ECO:0000256" key="2">
    <source>
        <dbReference type="ARBA" id="ARBA00022989"/>
    </source>
</evidence>
<sequence>MAIIREAEGAGRHGRTGCAPDARQGGLRRPLWIALGLMLIAFNLRPALSSVGPLLGPIRADTGLSGALAGALITLPVLCLGVFGRLGPPVTRRLGPDAGVLVFLLLIAAGLALRGLGGLPALFAGSVLAAGGIGVVGVILPGIVKRDFPDRPGLMMGLYTAVLCLGAAAGAGLSVPAGQALGSSWQGPMMIWALPALLAALAWLPFVRAAPPAAGTAPRRTLGRLWRDRLAWQVTGFMGAQSSLAYIVFGWLPAALIDRGADPVSAGLVASLSAMAQTILALLVPTLAARRRDQRAWVLLVVGLAAGGFCGLLVGPPGLVWPFALALGLGLGGCFGLALTLIVLRAPDPQTAGDLSAMAQGVGYCLAALGPFLIGLAHDGSGGWGLPAALYACLGVAAATLGLLAARDRTVLAPRGGVPAP</sequence>
<feature type="transmembrane region" description="Helical" evidence="4">
    <location>
        <begin position="156"/>
        <end position="177"/>
    </location>
</feature>
<feature type="transmembrane region" description="Helical" evidence="4">
    <location>
        <begin position="31"/>
        <end position="48"/>
    </location>
</feature>
<evidence type="ECO:0000256" key="3">
    <source>
        <dbReference type="ARBA" id="ARBA00023136"/>
    </source>
</evidence>
<proteinExistence type="predicted"/>
<organism evidence="5 6">
    <name type="scientific">Methylobacterium isbiliense</name>
    <dbReference type="NCBI Taxonomy" id="315478"/>
    <lineage>
        <taxon>Bacteria</taxon>
        <taxon>Pseudomonadati</taxon>
        <taxon>Pseudomonadota</taxon>
        <taxon>Alphaproteobacteria</taxon>
        <taxon>Hyphomicrobiales</taxon>
        <taxon>Methylobacteriaceae</taxon>
        <taxon>Methylobacterium</taxon>
    </lineage>
</organism>
<keyword evidence="3 4" id="KW-0472">Membrane</keyword>
<evidence type="ECO:0000313" key="5">
    <source>
        <dbReference type="EMBL" id="GJE00140.1"/>
    </source>
</evidence>
<feature type="transmembrane region" description="Helical" evidence="4">
    <location>
        <begin position="68"/>
        <end position="86"/>
    </location>
</feature>
<protein>
    <submittedName>
        <fullName evidence="5">Transporter YycB</fullName>
    </submittedName>
</protein>
<accession>A0ABQ4SEB4</accession>
<feature type="transmembrane region" description="Helical" evidence="4">
    <location>
        <begin position="388"/>
        <end position="406"/>
    </location>
</feature>
<keyword evidence="6" id="KW-1185">Reference proteome</keyword>
<keyword evidence="2 4" id="KW-1133">Transmembrane helix</keyword>